<dbReference type="GO" id="GO:0043138">
    <property type="term" value="F:3'-5' DNA helicase activity"/>
    <property type="evidence" value="ECO:0007669"/>
    <property type="project" value="TreeGrafter"/>
</dbReference>
<name>A0A1S1NH18_9MYCO</name>
<comment type="caution">
    <text evidence="2">The sequence shown here is derived from an EMBL/GenBank/DDBJ whole genome shotgun (WGS) entry which is preliminary data.</text>
</comment>
<dbReference type="InterPro" id="IPR027417">
    <property type="entry name" value="P-loop_NTPase"/>
</dbReference>
<dbReference type="AlphaFoldDB" id="A0A1S1NH18"/>
<dbReference type="InterPro" id="IPR000212">
    <property type="entry name" value="DNA_helicase_UvrD/REP"/>
</dbReference>
<keyword evidence="2" id="KW-0347">Helicase</keyword>
<feature type="compositionally biased region" description="Basic and acidic residues" evidence="1">
    <location>
        <begin position="427"/>
        <end position="437"/>
    </location>
</feature>
<dbReference type="GO" id="GO:0005524">
    <property type="term" value="F:ATP binding"/>
    <property type="evidence" value="ECO:0007669"/>
    <property type="project" value="InterPro"/>
</dbReference>
<feature type="region of interest" description="Disordered" evidence="1">
    <location>
        <begin position="427"/>
        <end position="452"/>
    </location>
</feature>
<evidence type="ECO:0000256" key="1">
    <source>
        <dbReference type="SAM" id="MobiDB-lite"/>
    </source>
</evidence>
<dbReference type="Gene3D" id="3.40.50.300">
    <property type="entry name" value="P-loop containing nucleotide triphosphate hydrolases"/>
    <property type="match status" value="2"/>
</dbReference>
<protein>
    <submittedName>
        <fullName evidence="2">DNA helicase</fullName>
    </submittedName>
</protein>
<accession>A0A1S1NH18</accession>
<dbReference type="EMBL" id="MLQM01000066">
    <property type="protein sequence ID" value="OHV03712.1"/>
    <property type="molecule type" value="Genomic_DNA"/>
</dbReference>
<dbReference type="Proteomes" id="UP000179734">
    <property type="component" value="Unassembled WGS sequence"/>
</dbReference>
<gene>
    <name evidence="2" type="ORF">BKN37_13650</name>
</gene>
<dbReference type="PANTHER" id="PTHR11070">
    <property type="entry name" value="UVRD / RECB / PCRA DNA HELICASE FAMILY MEMBER"/>
    <property type="match status" value="1"/>
</dbReference>
<dbReference type="SUPFAM" id="SSF52540">
    <property type="entry name" value="P-loop containing nucleoside triphosphate hydrolases"/>
    <property type="match status" value="1"/>
</dbReference>
<keyword evidence="3" id="KW-1185">Reference proteome</keyword>
<dbReference type="GO" id="GO:0003677">
    <property type="term" value="F:DNA binding"/>
    <property type="evidence" value="ECO:0007669"/>
    <property type="project" value="InterPro"/>
</dbReference>
<organism evidence="2 3">
    <name type="scientific">Mycobacterium talmoniae</name>
    <dbReference type="NCBI Taxonomy" id="1858794"/>
    <lineage>
        <taxon>Bacteria</taxon>
        <taxon>Bacillati</taxon>
        <taxon>Actinomycetota</taxon>
        <taxon>Actinomycetes</taxon>
        <taxon>Mycobacteriales</taxon>
        <taxon>Mycobacteriaceae</taxon>
        <taxon>Mycobacterium</taxon>
    </lineage>
</organism>
<sequence length="510" mass="55663">MAEQLNPTPEQAAIIEAARAGRQLVIQAGAGTGKTSTLKMVAQTVRDTTVLYIAFNKAIATEAAASFPAHAQCRTAHSLAFAAVGRDYRHRLGGPRQTARRAAELLGTTWIDLRRDLQVSPVQVARIAVETVRAFCYSADDEPKCRHVPYQTGILGEDHKNLAAAVLPYARRAWSDLRDRDGMLRFEHDHHLKMWALTRPRLDAQIVMLDEAQDSNPVVAELVKQQQDHAQLIAVGDSNQSMYEWRGARDALRGWPADECLYLSQSWRFGPVIATEANKWLAQLDTPLRLTGNPAQDSRLATLDAPRAVLCRTNAEAMRQVMTSLAAGRRVALVGGATTIRNLARAAADLQAGRRTSHPELYAFTTWAGLQEYVETEAAGRDLKPFVDLIDAHGTDAILEAAAALVEERRAQTIVSTAHKAKGREWNSVKIADDYPEPRQNGGGDPGGEGGIPRTDAMLAYVAVTRARCRLDRGGLAWIDRYAHHRQDASAQNPGGPCGRGFGTPAAAAR</sequence>
<evidence type="ECO:0000313" key="3">
    <source>
        <dbReference type="Proteomes" id="UP000179734"/>
    </source>
</evidence>
<feature type="compositionally biased region" description="Gly residues" evidence="1">
    <location>
        <begin position="441"/>
        <end position="451"/>
    </location>
</feature>
<dbReference type="GO" id="GO:0000724">
    <property type="term" value="P:double-strand break repair via homologous recombination"/>
    <property type="evidence" value="ECO:0007669"/>
    <property type="project" value="TreeGrafter"/>
</dbReference>
<keyword evidence="2" id="KW-0067">ATP-binding</keyword>
<dbReference type="PANTHER" id="PTHR11070:SF30">
    <property type="entry name" value="F-BOX DNA HELICASE 1"/>
    <property type="match status" value="1"/>
</dbReference>
<feature type="region of interest" description="Disordered" evidence="1">
    <location>
        <begin position="487"/>
        <end position="510"/>
    </location>
</feature>
<keyword evidence="2" id="KW-0378">Hydrolase</keyword>
<dbReference type="Pfam" id="PF13245">
    <property type="entry name" value="AAA_19"/>
    <property type="match status" value="1"/>
</dbReference>
<dbReference type="GO" id="GO:0031297">
    <property type="term" value="P:replication fork processing"/>
    <property type="evidence" value="ECO:0007669"/>
    <property type="project" value="TreeGrafter"/>
</dbReference>
<evidence type="ECO:0000313" key="2">
    <source>
        <dbReference type="EMBL" id="OHV03712.1"/>
    </source>
</evidence>
<keyword evidence="2" id="KW-0547">Nucleotide-binding</keyword>
<proteinExistence type="predicted"/>
<reference evidence="2 3" key="1">
    <citation type="submission" date="2016-10" db="EMBL/GenBank/DDBJ databases">
        <title>Genome sequence of Mycobacterium talmonii.</title>
        <authorList>
            <person name="Greninger A.L."/>
            <person name="Elliott B."/>
            <person name="Vasireddy S."/>
            <person name="Vasireddy R."/>
        </authorList>
    </citation>
    <scope>NUCLEOTIDE SEQUENCE [LARGE SCALE GENOMIC DNA]</scope>
    <source>
        <strain evidence="3">NE-TNMC-100812</strain>
    </source>
</reference>
<dbReference type="RefSeq" id="WP_071026665.1">
    <property type="nucleotide sequence ID" value="NZ_MLQM01000066.1"/>
</dbReference>